<gene>
    <name evidence="5" type="primary">25499418</name>
    <name evidence="3" type="ordered locus">MTR_7g105340</name>
    <name evidence="4" type="ORF">MtrunA17_Chr7g0266791</name>
</gene>
<dbReference type="Proteomes" id="UP000002051">
    <property type="component" value="Unassembled WGS sequence"/>
</dbReference>
<dbReference type="KEGG" id="mtr:25499418"/>
<dbReference type="HOGENOM" id="CLU_010565_0_0_1"/>
<reference evidence="4" key="5">
    <citation type="journal article" date="2018" name="Nat. Plants">
        <title>Whole-genome landscape of Medicago truncatula symbiotic genes.</title>
        <authorList>
            <person name="Pecrix Y."/>
            <person name="Gamas P."/>
            <person name="Carrere S."/>
        </authorList>
    </citation>
    <scope>NUCLEOTIDE SEQUENCE</scope>
    <source>
        <tissue evidence="4">Leaves</tissue>
    </source>
</reference>
<evidence type="ECO:0000313" key="3">
    <source>
        <dbReference type="EMBL" id="KEH24160.1"/>
    </source>
</evidence>
<evidence type="ECO:0000256" key="2">
    <source>
        <dbReference type="SAM" id="Phobius"/>
    </source>
</evidence>
<keyword evidence="6" id="KW-1185">Reference proteome</keyword>
<reference evidence="3 6" key="1">
    <citation type="journal article" date="2011" name="Nature">
        <title>The Medicago genome provides insight into the evolution of rhizobial symbioses.</title>
        <authorList>
            <person name="Young N.D."/>
            <person name="Debelle F."/>
            <person name="Oldroyd G.E."/>
            <person name="Geurts R."/>
            <person name="Cannon S.B."/>
            <person name="Udvardi M.K."/>
            <person name="Benedito V.A."/>
            <person name="Mayer K.F."/>
            <person name="Gouzy J."/>
            <person name="Schoof H."/>
            <person name="Van de Peer Y."/>
            <person name="Proost S."/>
            <person name="Cook D.R."/>
            <person name="Meyers B.C."/>
            <person name="Spannagl M."/>
            <person name="Cheung F."/>
            <person name="De Mita S."/>
            <person name="Krishnakumar V."/>
            <person name="Gundlach H."/>
            <person name="Zhou S."/>
            <person name="Mudge J."/>
            <person name="Bharti A.K."/>
            <person name="Murray J.D."/>
            <person name="Naoumkina M.A."/>
            <person name="Rosen B."/>
            <person name="Silverstein K.A."/>
            <person name="Tang H."/>
            <person name="Rombauts S."/>
            <person name="Zhao P.X."/>
            <person name="Zhou P."/>
            <person name="Barbe V."/>
            <person name="Bardou P."/>
            <person name="Bechner M."/>
            <person name="Bellec A."/>
            <person name="Berger A."/>
            <person name="Berges H."/>
            <person name="Bidwell S."/>
            <person name="Bisseling T."/>
            <person name="Choisne N."/>
            <person name="Couloux A."/>
            <person name="Denny R."/>
            <person name="Deshpande S."/>
            <person name="Dai X."/>
            <person name="Doyle J.J."/>
            <person name="Dudez A.M."/>
            <person name="Farmer A.D."/>
            <person name="Fouteau S."/>
            <person name="Franken C."/>
            <person name="Gibelin C."/>
            <person name="Gish J."/>
            <person name="Goldstein S."/>
            <person name="Gonzalez A.J."/>
            <person name="Green P.J."/>
            <person name="Hallab A."/>
            <person name="Hartog M."/>
            <person name="Hua A."/>
            <person name="Humphray S.J."/>
            <person name="Jeong D.H."/>
            <person name="Jing Y."/>
            <person name="Jocker A."/>
            <person name="Kenton S.M."/>
            <person name="Kim D.J."/>
            <person name="Klee K."/>
            <person name="Lai H."/>
            <person name="Lang C."/>
            <person name="Lin S."/>
            <person name="Macmil S.L."/>
            <person name="Magdelenat G."/>
            <person name="Matthews L."/>
            <person name="McCorrison J."/>
            <person name="Monaghan E.L."/>
            <person name="Mun J.H."/>
            <person name="Najar F.Z."/>
            <person name="Nicholson C."/>
            <person name="Noirot C."/>
            <person name="O'Bleness M."/>
            <person name="Paule C.R."/>
            <person name="Poulain J."/>
            <person name="Prion F."/>
            <person name="Qin B."/>
            <person name="Qu C."/>
            <person name="Retzel E.F."/>
            <person name="Riddle C."/>
            <person name="Sallet E."/>
            <person name="Samain S."/>
            <person name="Samson N."/>
            <person name="Sanders I."/>
            <person name="Saurat O."/>
            <person name="Scarpelli C."/>
            <person name="Schiex T."/>
            <person name="Segurens B."/>
            <person name="Severin A.J."/>
            <person name="Sherrier D.J."/>
            <person name="Shi R."/>
            <person name="Sims S."/>
            <person name="Singer S.R."/>
            <person name="Sinharoy S."/>
            <person name="Sterck L."/>
            <person name="Viollet A."/>
            <person name="Wang B.B."/>
            <person name="Wang K."/>
            <person name="Wang M."/>
            <person name="Wang X."/>
            <person name="Warfsmann J."/>
            <person name="Weissenbach J."/>
            <person name="White D.D."/>
            <person name="White J.D."/>
            <person name="Wiley G.B."/>
            <person name="Wincker P."/>
            <person name="Xing Y."/>
            <person name="Yang L."/>
            <person name="Yao Z."/>
            <person name="Ying F."/>
            <person name="Zhai J."/>
            <person name="Zhou L."/>
            <person name="Zuber A."/>
            <person name="Denarie J."/>
            <person name="Dixon R.A."/>
            <person name="May G.D."/>
            <person name="Schwartz D.C."/>
            <person name="Rogers J."/>
            <person name="Quetier F."/>
            <person name="Town C.D."/>
            <person name="Roe B.A."/>
        </authorList>
    </citation>
    <scope>NUCLEOTIDE SEQUENCE [LARGE SCALE GENOMIC DNA]</scope>
    <source>
        <strain evidence="3">A17</strain>
        <strain evidence="5 6">cv. Jemalong A17</strain>
    </source>
</reference>
<dbReference type="EMBL" id="PSQE01000007">
    <property type="protein sequence ID" value="RHN48721.1"/>
    <property type="molecule type" value="Genomic_DNA"/>
</dbReference>
<dbReference type="EnsemblPlants" id="KEH24160">
    <property type="protein sequence ID" value="KEH24160"/>
    <property type="gene ID" value="MTR_7g105340"/>
</dbReference>
<evidence type="ECO:0000313" key="6">
    <source>
        <dbReference type="Proteomes" id="UP000002051"/>
    </source>
</evidence>
<reference evidence="7" key="4">
    <citation type="journal article" date="2018" name="Nat. Plants">
        <title>Whole-genome landscape of Medicago truncatula symbiotic genes.</title>
        <authorList>
            <person name="Pecrix Y."/>
            <person name="Staton S.E."/>
            <person name="Sallet E."/>
            <person name="Lelandais-Briere C."/>
            <person name="Moreau S."/>
            <person name="Carrere S."/>
            <person name="Blein T."/>
            <person name="Jardinaud M.F."/>
            <person name="Latrasse D."/>
            <person name="Zouine M."/>
            <person name="Zahm M."/>
            <person name="Kreplak J."/>
            <person name="Mayjonade B."/>
            <person name="Satge C."/>
            <person name="Perez M."/>
            <person name="Cauet S."/>
            <person name="Marande W."/>
            <person name="Chantry-Darmon C."/>
            <person name="Lopez-Roques C."/>
            <person name="Bouchez O."/>
            <person name="Berard A."/>
            <person name="Debelle F."/>
            <person name="Munos S."/>
            <person name="Bendahmane A."/>
            <person name="Berges H."/>
            <person name="Niebel A."/>
            <person name="Buitink J."/>
            <person name="Frugier F."/>
            <person name="Benhamed M."/>
            <person name="Crespi M."/>
            <person name="Gouzy J."/>
            <person name="Gamas P."/>
        </authorList>
    </citation>
    <scope>NUCLEOTIDE SEQUENCE [LARGE SCALE GENOMIC DNA]</scope>
    <source>
        <strain evidence="7">cv. Jemalong A17</strain>
    </source>
</reference>
<keyword evidence="2" id="KW-0812">Transmembrane</keyword>
<protein>
    <submittedName>
        <fullName evidence="3">LETM1-like protein</fullName>
    </submittedName>
</protein>
<dbReference type="GO" id="GO:0005739">
    <property type="term" value="C:mitochondrion"/>
    <property type="evidence" value="ECO:0000318"/>
    <property type="project" value="GO_Central"/>
</dbReference>
<dbReference type="OrthoDB" id="275278at2759"/>
<reference evidence="5" key="3">
    <citation type="submission" date="2015-04" db="UniProtKB">
        <authorList>
            <consortium name="EnsemblPlants"/>
        </authorList>
    </citation>
    <scope>IDENTIFICATION</scope>
    <source>
        <strain evidence="5">cv. Jemalong A17</strain>
    </source>
</reference>
<organism evidence="3 6">
    <name type="scientific">Medicago truncatula</name>
    <name type="common">Barrel medic</name>
    <name type="synonym">Medicago tribuloides</name>
    <dbReference type="NCBI Taxonomy" id="3880"/>
    <lineage>
        <taxon>Eukaryota</taxon>
        <taxon>Viridiplantae</taxon>
        <taxon>Streptophyta</taxon>
        <taxon>Embryophyta</taxon>
        <taxon>Tracheophyta</taxon>
        <taxon>Spermatophyta</taxon>
        <taxon>Magnoliopsida</taxon>
        <taxon>eudicotyledons</taxon>
        <taxon>Gunneridae</taxon>
        <taxon>Pentapetalae</taxon>
        <taxon>rosids</taxon>
        <taxon>fabids</taxon>
        <taxon>Fabales</taxon>
        <taxon>Fabaceae</taxon>
        <taxon>Papilionoideae</taxon>
        <taxon>50 kb inversion clade</taxon>
        <taxon>NPAAA clade</taxon>
        <taxon>Hologalegina</taxon>
        <taxon>IRL clade</taxon>
        <taxon>Trifolieae</taxon>
        <taxon>Medicago</taxon>
    </lineage>
</organism>
<feature type="transmembrane region" description="Helical" evidence="2">
    <location>
        <begin position="812"/>
        <end position="837"/>
    </location>
</feature>
<evidence type="ECO:0000313" key="4">
    <source>
        <dbReference type="EMBL" id="RHN48721.1"/>
    </source>
</evidence>
<dbReference type="GO" id="GO:0005743">
    <property type="term" value="C:mitochondrial inner membrane"/>
    <property type="evidence" value="ECO:0007669"/>
    <property type="project" value="InterPro"/>
</dbReference>
<name>A0A072UEC0_MEDTR</name>
<dbReference type="Gramene" id="rna43468">
    <property type="protein sequence ID" value="RHN48721.1"/>
    <property type="gene ID" value="gene43468"/>
</dbReference>
<evidence type="ECO:0000313" key="7">
    <source>
        <dbReference type="Proteomes" id="UP000265566"/>
    </source>
</evidence>
<evidence type="ECO:0000256" key="1">
    <source>
        <dbReference type="SAM" id="MobiDB-lite"/>
    </source>
</evidence>
<accession>A0A072UEC0</accession>
<keyword evidence="2" id="KW-0472">Membrane</keyword>
<keyword evidence="2" id="KW-1133">Transmembrane helix</keyword>
<dbReference type="PANTHER" id="PTHR14009:SF9">
    <property type="entry name" value="LETM1-LIKE PROTEIN"/>
    <property type="match status" value="1"/>
</dbReference>
<feature type="region of interest" description="Disordered" evidence="1">
    <location>
        <begin position="1"/>
        <end position="21"/>
    </location>
</feature>
<sequence length="881" mass="99434">MAVKLRHNNFPTSSSSNSWFSKDQRNADTKVLSLHCHLLNEGRSLKKRRLTHHALFWNLTSDNVLVDYRNFSLKFYRPKRKVKNLLFVSSDEGVSVNEDSDGSSTSNNTDLEKMRVKLNRPLVEDDFCDRLLQCLYDAARVFELEIKEQNSLSRQSWFSIAWFGVDRIAWEKTLSYQAAVYSLLQAASEFSSQSDGKDKNVNVFVQRSLLRLSAPLESIIREKLSAKQPKAYEWFWSKQVPAVVASFINKFEGSRKNMGGGLSSASDVSLLMLALTSFAVIIKVGPAKLSCSQFSSMSTVITGSLMDLLVDLIPISQAYSSVRDAGLCREFLVHFGPRAASCRGKIEQGPPEIVFWVNISQRQLQKVIDKERIWSKLTTSESIEVLEKDLAIFGFFIALGRSTRSFLLSNGFDTLDDPVEDFIRYLIVGSVLYYPELSSISSYQLYVEVVCEELDWLPFYPGITSTTKQLHVHKSKQEGPPNAEAVPQALDVCSHWMQSFIKYSTWLENPSNAKAARYLSIGHKKLLECMEVRMLKDKTLEISANRTVERSTVHSSAKVSDSFAEALKSVEEVVPRLENFLQELYASSASSGKEHLKAAYSVLEKIRKLKKEAEFLEASFRAKADSLQEGVDVGQSHNPVGAKEEYFKAKSRKNANVDRRKKLIGKSQGFRKDFVQDNNFQLSTSNEGIVDPESSEIHRFEHLRSELTELERRVQRRVYKSVKDEELGPMDDGARYSDDAGVVQMVQVQKEGNIIKKSFSKLKETGTDVWQGTQLLAIDAGAAMGLLRRILMRDELTEKEKKTLRRTLTDMASVIPIGVLMLLPVTAVGHAAMLAAIKKYVPALIPSTYAPERLDIFRQLEKIKQMSTIDVGSDDEVNKVN</sequence>
<dbReference type="EMBL" id="CM001223">
    <property type="protein sequence ID" value="KEH24160.1"/>
    <property type="molecule type" value="Genomic_DNA"/>
</dbReference>
<evidence type="ECO:0000313" key="5">
    <source>
        <dbReference type="EnsemblPlants" id="KEH24160"/>
    </source>
</evidence>
<reference evidence="3 6" key="2">
    <citation type="journal article" date="2014" name="BMC Genomics">
        <title>An improved genome release (version Mt4.0) for the model legume Medicago truncatula.</title>
        <authorList>
            <person name="Tang H."/>
            <person name="Krishnakumar V."/>
            <person name="Bidwell S."/>
            <person name="Rosen B."/>
            <person name="Chan A."/>
            <person name="Zhou S."/>
            <person name="Gentzbittel L."/>
            <person name="Childs K.L."/>
            <person name="Yandell M."/>
            <person name="Gundlach H."/>
            <person name="Mayer K.F."/>
            <person name="Schwartz D.C."/>
            <person name="Town C.D."/>
        </authorList>
    </citation>
    <scope>GENOME REANNOTATION</scope>
    <source>
        <strain evidence="3">A17</strain>
        <strain evidence="5 6">cv. Jemalong A17</strain>
    </source>
</reference>
<dbReference type="InterPro" id="IPR044202">
    <property type="entry name" value="LETM1/MDM38-like"/>
</dbReference>
<dbReference type="AlphaFoldDB" id="A0A072UEC0"/>
<dbReference type="STRING" id="3880.A0A072UEC0"/>
<feature type="transmembrane region" description="Helical" evidence="2">
    <location>
        <begin position="769"/>
        <end position="791"/>
    </location>
</feature>
<proteinExistence type="predicted"/>
<dbReference type="PANTHER" id="PTHR14009">
    <property type="entry name" value="LEUCINE ZIPPER-EF-HAND CONTAINING TRANSMEMBRANE PROTEIN"/>
    <property type="match status" value="1"/>
</dbReference>
<dbReference type="Proteomes" id="UP000265566">
    <property type="component" value="Chromosome 7"/>
</dbReference>